<dbReference type="SUPFAM" id="SSF50118">
    <property type="entry name" value="Cell growth inhibitor/plasmid maintenance toxic component"/>
    <property type="match status" value="1"/>
</dbReference>
<gene>
    <name evidence="3" type="ORF">FXF36_15505</name>
</gene>
<dbReference type="InterPro" id="IPR011067">
    <property type="entry name" value="Plasmid_toxin/cell-grow_inhib"/>
</dbReference>
<name>A0A5P6VV84_PSEXY</name>
<dbReference type="OrthoDB" id="9808744at2"/>
<proteinExistence type="inferred from homology"/>
<dbReference type="Pfam" id="PF02452">
    <property type="entry name" value="PemK_toxin"/>
    <property type="match status" value="1"/>
</dbReference>
<evidence type="ECO:0000256" key="1">
    <source>
        <dbReference type="ARBA" id="ARBA00007521"/>
    </source>
</evidence>
<dbReference type="RefSeq" id="WP_151625926.1">
    <property type="nucleotide sequence ID" value="NZ_CP043029.1"/>
</dbReference>
<accession>A0A5P6VV84</accession>
<sequence>MVEQGDIIQITGEDMLALVVSKNYYNESGKAILCPVYKQDFGTAFCQEIELDGEKAFVCCDSVKQIDVETRGYTKMGRMNLGKLIQVVNLIKAIVDYV</sequence>
<dbReference type="EMBL" id="CP043029">
    <property type="protein sequence ID" value="QFJ56322.1"/>
    <property type="molecule type" value="Genomic_DNA"/>
</dbReference>
<dbReference type="KEGG" id="pxv:FXF36_15505"/>
<dbReference type="Gene3D" id="2.30.30.110">
    <property type="match status" value="1"/>
</dbReference>
<reference evidence="4" key="1">
    <citation type="submission" date="2019-08" db="EMBL/GenBank/DDBJ databases">
        <title>Complete Genome Sequence of the Polysaccharide-Degrading Rumen Bacterium Pseudobutyrivibrio xylanivorans MA3014.</title>
        <authorList>
            <person name="Palevich N."/>
            <person name="Maclean P.H."/>
            <person name="Kelly W.J."/>
            <person name="Leahy S.C."/>
            <person name="Rakonjac J."/>
            <person name="Attwood G.T."/>
        </authorList>
    </citation>
    <scope>NUCLEOTIDE SEQUENCE [LARGE SCALE GENOMIC DNA]</scope>
    <source>
        <strain evidence="4">MA3014</strain>
        <plasmid evidence="4">pnp95</plasmid>
    </source>
</reference>
<dbReference type="InterPro" id="IPR003477">
    <property type="entry name" value="PemK-like"/>
</dbReference>
<dbReference type="Proteomes" id="UP000327030">
    <property type="component" value="Plasmid pNP95"/>
</dbReference>
<comment type="similarity">
    <text evidence="1">Belongs to the PemK/MazF family.</text>
</comment>
<geneLocation type="plasmid" evidence="4">
    <name>pnp95</name>
</geneLocation>
<evidence type="ECO:0008006" key="5">
    <source>
        <dbReference type="Google" id="ProtNLM"/>
    </source>
</evidence>
<evidence type="ECO:0000313" key="4">
    <source>
        <dbReference type="Proteomes" id="UP000327030"/>
    </source>
</evidence>
<protein>
    <recommendedName>
        <fullName evidence="5">Growth inhibitor PemK</fullName>
    </recommendedName>
</protein>
<evidence type="ECO:0000313" key="3">
    <source>
        <dbReference type="EMBL" id="QFJ56322.1"/>
    </source>
</evidence>
<keyword evidence="2" id="KW-1277">Toxin-antitoxin system</keyword>
<dbReference type="AlphaFoldDB" id="A0A5P6VV84"/>
<organism evidence="3 4">
    <name type="scientific">Pseudobutyrivibrio xylanivorans</name>
    <dbReference type="NCBI Taxonomy" id="185007"/>
    <lineage>
        <taxon>Bacteria</taxon>
        <taxon>Bacillati</taxon>
        <taxon>Bacillota</taxon>
        <taxon>Clostridia</taxon>
        <taxon>Lachnospirales</taxon>
        <taxon>Lachnospiraceae</taxon>
        <taxon>Pseudobutyrivibrio</taxon>
    </lineage>
</organism>
<keyword evidence="3" id="KW-0614">Plasmid</keyword>
<evidence type="ECO:0000256" key="2">
    <source>
        <dbReference type="ARBA" id="ARBA00022649"/>
    </source>
</evidence>
<dbReference type="GO" id="GO:0003677">
    <property type="term" value="F:DNA binding"/>
    <property type="evidence" value="ECO:0007669"/>
    <property type="project" value="InterPro"/>
</dbReference>